<sequence length="161" mass="16790">NGTISLSATPYTGTYDGKAHNAITNVSVNPSDAKLEYSTNGTTYSTTMPTITNVSSFTVTVRASKAGYKTQSTTQTVKVNKANGSLTLSSYSGILTYPNSGTFSVSGNTGNLSVSSSNTNVVTVSLSGNTVTIIPKTREGSATITVKSSRKCKLHRKVCNI</sequence>
<dbReference type="EMBL" id="AJWY01007026">
    <property type="protein sequence ID" value="EKC65203.1"/>
    <property type="molecule type" value="Genomic_DNA"/>
</dbReference>
<gene>
    <name evidence="1" type="ORF">LEA_10450</name>
</gene>
<comment type="caution">
    <text evidence="1">The sequence shown here is derived from an EMBL/GenBank/DDBJ whole genome shotgun (WGS) entry which is preliminary data.</text>
</comment>
<dbReference type="Gene3D" id="2.60.40.1080">
    <property type="match status" value="1"/>
</dbReference>
<proteinExistence type="predicted"/>
<protein>
    <submittedName>
        <fullName evidence="1">Uncharacterized protein</fullName>
    </submittedName>
</protein>
<organism evidence="1">
    <name type="scientific">human gut metagenome</name>
    <dbReference type="NCBI Taxonomy" id="408170"/>
    <lineage>
        <taxon>unclassified sequences</taxon>
        <taxon>metagenomes</taxon>
        <taxon>organismal metagenomes</taxon>
    </lineage>
</organism>
<dbReference type="InterPro" id="IPR008964">
    <property type="entry name" value="Invasin/intimin_cell_adhesion"/>
</dbReference>
<accession>K1T6H1</accession>
<name>K1T6H1_9ZZZZ</name>
<dbReference type="AlphaFoldDB" id="K1T6H1"/>
<dbReference type="SUPFAM" id="SSF49373">
    <property type="entry name" value="Invasin/intimin cell-adhesion fragments"/>
    <property type="match status" value="1"/>
</dbReference>
<evidence type="ECO:0000313" key="1">
    <source>
        <dbReference type="EMBL" id="EKC65203.1"/>
    </source>
</evidence>
<feature type="non-terminal residue" evidence="1">
    <location>
        <position position="1"/>
    </location>
</feature>
<reference evidence="1" key="1">
    <citation type="journal article" date="2013" name="Environ. Microbiol.">
        <title>Microbiota from the distal guts of lean and obese adolescents exhibit partial functional redundancy besides clear differences in community structure.</title>
        <authorList>
            <person name="Ferrer M."/>
            <person name="Ruiz A."/>
            <person name="Lanza F."/>
            <person name="Haange S.B."/>
            <person name="Oberbach A."/>
            <person name="Till H."/>
            <person name="Bargiela R."/>
            <person name="Campoy C."/>
            <person name="Segura M.T."/>
            <person name="Richter M."/>
            <person name="von Bergen M."/>
            <person name="Seifert J."/>
            <person name="Suarez A."/>
        </authorList>
    </citation>
    <scope>NUCLEOTIDE SEQUENCE</scope>
</reference>